<evidence type="ECO:0000313" key="1">
    <source>
        <dbReference type="EMBL" id="VDM74824.1"/>
    </source>
</evidence>
<dbReference type="EMBL" id="UYYB01094671">
    <property type="protein sequence ID" value="VDM74824.1"/>
    <property type="molecule type" value="Genomic_DNA"/>
</dbReference>
<protein>
    <submittedName>
        <fullName evidence="1">Uncharacterized protein</fullName>
    </submittedName>
</protein>
<name>A0A3P7JA76_STRVU</name>
<sequence length="227" mass="24726">MNSLDPSSPVKEDAGTMGFGCSEDELLASKLIDFDCLSRGRSEKPDIRQHSSSGLLSTATSFPYAGCLYTGLNDEDFSIIPEWHLFSGTSFALGESIVANTFLPIWSSTESFKLPDCFSSPMMVNDSGVEMKSRSITSSEFSEIASSKDPSSPVKEDAGTMGFGCSEDELLASKLIDFDCLSRGRSDKAGKCYVHPKADYYPPQLLFHMLDVFTVSFCAHLPYPSPP</sequence>
<keyword evidence="2" id="KW-1185">Reference proteome</keyword>
<dbReference type="AlphaFoldDB" id="A0A3P7JA76"/>
<dbReference type="OrthoDB" id="10012848at2759"/>
<accession>A0A3P7JA76</accession>
<organism evidence="1 2">
    <name type="scientific">Strongylus vulgaris</name>
    <name type="common">Blood worm</name>
    <dbReference type="NCBI Taxonomy" id="40348"/>
    <lineage>
        <taxon>Eukaryota</taxon>
        <taxon>Metazoa</taxon>
        <taxon>Ecdysozoa</taxon>
        <taxon>Nematoda</taxon>
        <taxon>Chromadorea</taxon>
        <taxon>Rhabditida</taxon>
        <taxon>Rhabditina</taxon>
        <taxon>Rhabditomorpha</taxon>
        <taxon>Strongyloidea</taxon>
        <taxon>Strongylidae</taxon>
        <taxon>Strongylus</taxon>
    </lineage>
</organism>
<evidence type="ECO:0000313" key="2">
    <source>
        <dbReference type="Proteomes" id="UP000270094"/>
    </source>
</evidence>
<dbReference type="Proteomes" id="UP000270094">
    <property type="component" value="Unassembled WGS sequence"/>
</dbReference>
<gene>
    <name evidence="1" type="ORF">SVUK_LOCUS9822</name>
</gene>
<proteinExistence type="predicted"/>
<reference evidence="1 2" key="1">
    <citation type="submission" date="2018-11" db="EMBL/GenBank/DDBJ databases">
        <authorList>
            <consortium name="Pathogen Informatics"/>
        </authorList>
    </citation>
    <scope>NUCLEOTIDE SEQUENCE [LARGE SCALE GENOMIC DNA]</scope>
</reference>